<evidence type="ECO:0000256" key="4">
    <source>
        <dbReference type="ARBA" id="ARBA00023163"/>
    </source>
</evidence>
<evidence type="ECO:0000256" key="1">
    <source>
        <dbReference type="ARBA" id="ARBA00022491"/>
    </source>
</evidence>
<dbReference type="SUPFAM" id="SSF48498">
    <property type="entry name" value="Tetracyclin repressor-like, C-terminal domain"/>
    <property type="match status" value="1"/>
</dbReference>
<dbReference type="Pfam" id="PF00440">
    <property type="entry name" value="TetR_N"/>
    <property type="match status" value="1"/>
</dbReference>
<dbReference type="STRING" id="1210089.GCA_001613165_02888"/>
<feature type="DNA-binding region" description="H-T-H motif" evidence="5">
    <location>
        <begin position="31"/>
        <end position="50"/>
    </location>
</feature>
<evidence type="ECO:0000256" key="2">
    <source>
        <dbReference type="ARBA" id="ARBA00023015"/>
    </source>
</evidence>
<dbReference type="InterPro" id="IPR036271">
    <property type="entry name" value="Tet_transcr_reg_TetR-rel_C_sf"/>
</dbReference>
<dbReference type="InterPro" id="IPR039538">
    <property type="entry name" value="BetI_C"/>
</dbReference>
<evidence type="ECO:0000256" key="5">
    <source>
        <dbReference type="PROSITE-ProRule" id="PRU00335"/>
    </source>
</evidence>
<feature type="domain" description="HTH tetR-type" evidence="6">
    <location>
        <begin position="8"/>
        <end position="68"/>
    </location>
</feature>
<dbReference type="OrthoDB" id="9816296at2"/>
<keyword evidence="2" id="KW-0805">Transcription regulation</keyword>
<evidence type="ECO:0000313" key="8">
    <source>
        <dbReference type="Proteomes" id="UP000255355"/>
    </source>
</evidence>
<dbReference type="PANTHER" id="PTHR30055">
    <property type="entry name" value="HTH-TYPE TRANSCRIPTIONAL REGULATOR RUTR"/>
    <property type="match status" value="1"/>
</dbReference>
<keyword evidence="1" id="KW-0678">Repressor</keyword>
<dbReference type="GO" id="GO:0000976">
    <property type="term" value="F:transcription cis-regulatory region binding"/>
    <property type="evidence" value="ECO:0007669"/>
    <property type="project" value="TreeGrafter"/>
</dbReference>
<evidence type="ECO:0000256" key="3">
    <source>
        <dbReference type="ARBA" id="ARBA00023125"/>
    </source>
</evidence>
<comment type="caution">
    <text evidence="7">The sequence shown here is derived from an EMBL/GenBank/DDBJ whole genome shotgun (WGS) entry which is preliminary data.</text>
</comment>
<dbReference type="InterPro" id="IPR009057">
    <property type="entry name" value="Homeodomain-like_sf"/>
</dbReference>
<dbReference type="GO" id="GO:0003700">
    <property type="term" value="F:DNA-binding transcription factor activity"/>
    <property type="evidence" value="ECO:0007669"/>
    <property type="project" value="TreeGrafter"/>
</dbReference>
<gene>
    <name evidence="7" type="ORF">DFR68_11199</name>
</gene>
<accession>A0A370GS58</accession>
<dbReference type="InterPro" id="IPR001647">
    <property type="entry name" value="HTH_TetR"/>
</dbReference>
<dbReference type="RefSeq" id="WP_068019783.1">
    <property type="nucleotide sequence ID" value="NZ_QQAZ01000011.1"/>
</dbReference>
<keyword evidence="3 5" id="KW-0238">DNA-binding</keyword>
<evidence type="ECO:0000313" key="7">
    <source>
        <dbReference type="EMBL" id="RDI46341.1"/>
    </source>
</evidence>
<dbReference type="Gene3D" id="1.10.357.10">
    <property type="entry name" value="Tetracycline Repressor, domain 2"/>
    <property type="match status" value="1"/>
</dbReference>
<dbReference type="InterPro" id="IPR050109">
    <property type="entry name" value="HTH-type_TetR-like_transc_reg"/>
</dbReference>
<sequence length="198" mass="21603">MPRLVDHEQRRREITGAMRRVIARGGLEAATFQSVAAEAGISVRLVQYYFGNKKELIRATFRAVIDDAARQFMRRVEELGANAGPRDMLRTILLGLLPLDKGRRENTIVLAAFHAASLTGSEVSNDQILGPPNLLVTVISDQLRKAGAAADTVERDAELIAVSISGLTQGLVSDMPVDPETFVDHLLDRTLGSGDRSR</sequence>
<dbReference type="SUPFAM" id="SSF46689">
    <property type="entry name" value="Homeodomain-like"/>
    <property type="match status" value="1"/>
</dbReference>
<reference evidence="7 8" key="1">
    <citation type="submission" date="2018-07" db="EMBL/GenBank/DDBJ databases">
        <title>Genomic Encyclopedia of Type Strains, Phase IV (KMG-IV): sequencing the most valuable type-strain genomes for metagenomic binning, comparative biology and taxonomic classification.</title>
        <authorList>
            <person name="Goeker M."/>
        </authorList>
    </citation>
    <scope>NUCLEOTIDE SEQUENCE [LARGE SCALE GENOMIC DNA]</scope>
    <source>
        <strain evidence="7 8">DSM 44952</strain>
    </source>
</reference>
<dbReference type="EMBL" id="QQAZ01000011">
    <property type="protein sequence ID" value="RDI46341.1"/>
    <property type="molecule type" value="Genomic_DNA"/>
</dbReference>
<keyword evidence="4" id="KW-0804">Transcription</keyword>
<dbReference type="PANTHER" id="PTHR30055:SF228">
    <property type="entry name" value="TRANSCRIPTIONAL REGULATOR-RELATED"/>
    <property type="match status" value="1"/>
</dbReference>
<protein>
    <submittedName>
        <fullName evidence="7">TetR family transcriptional regulator</fullName>
    </submittedName>
</protein>
<keyword evidence="8" id="KW-1185">Reference proteome</keyword>
<organism evidence="7 8">
    <name type="scientific">Nocardia mexicana</name>
    <dbReference type="NCBI Taxonomy" id="279262"/>
    <lineage>
        <taxon>Bacteria</taxon>
        <taxon>Bacillati</taxon>
        <taxon>Actinomycetota</taxon>
        <taxon>Actinomycetes</taxon>
        <taxon>Mycobacteriales</taxon>
        <taxon>Nocardiaceae</taxon>
        <taxon>Nocardia</taxon>
    </lineage>
</organism>
<evidence type="ECO:0000259" key="6">
    <source>
        <dbReference type="PROSITE" id="PS50977"/>
    </source>
</evidence>
<dbReference type="Pfam" id="PF13977">
    <property type="entry name" value="TetR_C_6"/>
    <property type="match status" value="1"/>
</dbReference>
<dbReference type="AlphaFoldDB" id="A0A370GS58"/>
<proteinExistence type="predicted"/>
<dbReference type="Proteomes" id="UP000255355">
    <property type="component" value="Unassembled WGS sequence"/>
</dbReference>
<name>A0A370GS58_9NOCA</name>
<dbReference type="PROSITE" id="PS50977">
    <property type="entry name" value="HTH_TETR_2"/>
    <property type="match status" value="1"/>
</dbReference>